<protein>
    <submittedName>
        <fullName evidence="3">Uncharacterized protein</fullName>
    </submittedName>
</protein>
<accession>A0ABQ0GPU6</accession>
<dbReference type="Proteomes" id="UP001628179">
    <property type="component" value="Unassembled WGS sequence"/>
</dbReference>
<proteinExistence type="predicted"/>
<evidence type="ECO:0000256" key="2">
    <source>
        <dbReference type="SAM" id="Phobius"/>
    </source>
</evidence>
<comment type="caution">
    <text evidence="3">The sequence shown here is derived from an EMBL/GenBank/DDBJ whole genome shotgun (WGS) entry which is preliminary data.</text>
</comment>
<organism evidence="3 4">
    <name type="scientific">Madurella fahalii</name>
    <dbReference type="NCBI Taxonomy" id="1157608"/>
    <lineage>
        <taxon>Eukaryota</taxon>
        <taxon>Fungi</taxon>
        <taxon>Dikarya</taxon>
        <taxon>Ascomycota</taxon>
        <taxon>Pezizomycotina</taxon>
        <taxon>Sordariomycetes</taxon>
        <taxon>Sordariomycetidae</taxon>
        <taxon>Sordariales</taxon>
        <taxon>Sordariales incertae sedis</taxon>
        <taxon>Madurella</taxon>
    </lineage>
</organism>
<keyword evidence="4" id="KW-1185">Reference proteome</keyword>
<feature type="transmembrane region" description="Helical" evidence="2">
    <location>
        <begin position="155"/>
        <end position="174"/>
    </location>
</feature>
<name>A0ABQ0GPU6_9PEZI</name>
<reference evidence="3 4" key="1">
    <citation type="submission" date="2024-09" db="EMBL/GenBank/DDBJ databases">
        <title>Itraconazole resistance in Madurella fahalii resulting from another homologue of gene encoding cytochrome P450 14-alpha sterol demethylase (CYP51).</title>
        <authorList>
            <person name="Yoshioka I."/>
            <person name="Fahal A.H."/>
            <person name="Kaneko S."/>
            <person name="Yaguchi T."/>
        </authorList>
    </citation>
    <scope>NUCLEOTIDE SEQUENCE [LARGE SCALE GENOMIC DNA]</scope>
    <source>
        <strain evidence="3 4">IFM 68171</strain>
    </source>
</reference>
<gene>
    <name evidence="3" type="ORF">MFIFM68171_09970</name>
</gene>
<evidence type="ECO:0000313" key="4">
    <source>
        <dbReference type="Proteomes" id="UP001628179"/>
    </source>
</evidence>
<feature type="region of interest" description="Disordered" evidence="1">
    <location>
        <begin position="1"/>
        <end position="35"/>
    </location>
</feature>
<feature type="transmembrane region" description="Helical" evidence="2">
    <location>
        <begin position="186"/>
        <end position="209"/>
    </location>
</feature>
<keyword evidence="2" id="KW-0812">Transmembrane</keyword>
<evidence type="ECO:0000256" key="1">
    <source>
        <dbReference type="SAM" id="MobiDB-lite"/>
    </source>
</evidence>
<dbReference type="RefSeq" id="XP_070921490.1">
    <property type="nucleotide sequence ID" value="XM_071065389.1"/>
</dbReference>
<sequence>MGDSASWLTDMEDSDVEEVEQPFDPPGLVGIGNDRTAGPLQGFPRTIVDALFEGFNKPAPIAEVSDLVVSSCISMYQRRATVCMRETHRIQNELKQELATLELAPVILLVRNHGRGKIKKLDDLFLQQQKLLEDLYHLEGALELMWERKTKKLSSNYGVTSLLAAIFLGLFVTAPSELARNTSLGALPWKLAFTGVTSPLTAMIIISVFKTLLPLGIRLYSPVVCGIIIKARAEILQEADLGALSSARYRFLEWATLCTVDFSDKTPTSTPDIVERTWPRLMSILGVRRHLVRSVSAVWGLMWPRGIAGREH</sequence>
<dbReference type="GeneID" id="98180712"/>
<dbReference type="EMBL" id="BAAFSV010000005">
    <property type="protein sequence ID" value="GAB1319760.1"/>
    <property type="molecule type" value="Genomic_DNA"/>
</dbReference>
<keyword evidence="2" id="KW-0472">Membrane</keyword>
<evidence type="ECO:0000313" key="3">
    <source>
        <dbReference type="EMBL" id="GAB1319760.1"/>
    </source>
</evidence>
<keyword evidence="2" id="KW-1133">Transmembrane helix</keyword>
<feature type="compositionally biased region" description="Acidic residues" evidence="1">
    <location>
        <begin position="10"/>
        <end position="21"/>
    </location>
</feature>